<dbReference type="EMBL" id="JADNYJ010000009">
    <property type="protein sequence ID" value="KAF8909241.1"/>
    <property type="molecule type" value="Genomic_DNA"/>
</dbReference>
<dbReference type="AlphaFoldDB" id="A0A9P5NWI7"/>
<evidence type="ECO:0000313" key="2">
    <source>
        <dbReference type="EMBL" id="KAF8909241.1"/>
    </source>
</evidence>
<feature type="region of interest" description="Disordered" evidence="1">
    <location>
        <begin position="1"/>
        <end position="31"/>
    </location>
</feature>
<evidence type="ECO:0000256" key="1">
    <source>
        <dbReference type="SAM" id="MobiDB-lite"/>
    </source>
</evidence>
<gene>
    <name evidence="2" type="ORF">CPB84DRAFT_1812999</name>
</gene>
<comment type="caution">
    <text evidence="2">The sequence shown here is derived from an EMBL/GenBank/DDBJ whole genome shotgun (WGS) entry which is preliminary data.</text>
</comment>
<organism evidence="2 3">
    <name type="scientific">Gymnopilus junonius</name>
    <name type="common">Spectacular rustgill mushroom</name>
    <name type="synonym">Gymnopilus spectabilis subsp. junonius</name>
    <dbReference type="NCBI Taxonomy" id="109634"/>
    <lineage>
        <taxon>Eukaryota</taxon>
        <taxon>Fungi</taxon>
        <taxon>Dikarya</taxon>
        <taxon>Basidiomycota</taxon>
        <taxon>Agaricomycotina</taxon>
        <taxon>Agaricomycetes</taxon>
        <taxon>Agaricomycetidae</taxon>
        <taxon>Agaricales</taxon>
        <taxon>Agaricineae</taxon>
        <taxon>Hymenogastraceae</taxon>
        <taxon>Gymnopilus</taxon>
    </lineage>
</organism>
<evidence type="ECO:0000313" key="3">
    <source>
        <dbReference type="Proteomes" id="UP000724874"/>
    </source>
</evidence>
<dbReference type="OrthoDB" id="2720314at2759"/>
<protein>
    <submittedName>
        <fullName evidence="2">Uncharacterized protein</fullName>
    </submittedName>
</protein>
<keyword evidence="3" id="KW-1185">Reference proteome</keyword>
<accession>A0A9P5NWI7</accession>
<dbReference type="Proteomes" id="UP000724874">
    <property type="component" value="Unassembled WGS sequence"/>
</dbReference>
<sequence length="282" mass="30961">MSAVKRRRGATGARDQRGGNPGRGPGQDQDAELKHMEGVIEWLQAKADGPQSYSFSGLTGQHLEKWDISRTQILQLKLDAISRALWSADTLYRHLHMLEGLVPQKNEAAARLWINAFFTANSSTVLSVEQTVQSISLADRIPHTLSGYIDWAVITTTKKNAGAGLFGQSLLAKLKKEDSAFNHVPQALAEMYGCARTVGKPTIRGVLTNGHSWIFLILTLKDGGGANYVQSPLLSIYASPVQKLSKENISLVSAILSYWTLNSHKELNADDDYFVYDSSYPG</sequence>
<proteinExistence type="predicted"/>
<reference evidence="2" key="1">
    <citation type="submission" date="2020-11" db="EMBL/GenBank/DDBJ databases">
        <authorList>
            <consortium name="DOE Joint Genome Institute"/>
            <person name="Ahrendt S."/>
            <person name="Riley R."/>
            <person name="Andreopoulos W."/>
            <person name="LaButti K."/>
            <person name="Pangilinan J."/>
            <person name="Ruiz-duenas F.J."/>
            <person name="Barrasa J.M."/>
            <person name="Sanchez-Garcia M."/>
            <person name="Camarero S."/>
            <person name="Miyauchi S."/>
            <person name="Serrano A."/>
            <person name="Linde D."/>
            <person name="Babiker R."/>
            <person name="Drula E."/>
            <person name="Ayuso-Fernandez I."/>
            <person name="Pacheco R."/>
            <person name="Padilla G."/>
            <person name="Ferreira P."/>
            <person name="Barriuso J."/>
            <person name="Kellner H."/>
            <person name="Castanera R."/>
            <person name="Alfaro M."/>
            <person name="Ramirez L."/>
            <person name="Pisabarro A.G."/>
            <person name="Kuo A."/>
            <person name="Tritt A."/>
            <person name="Lipzen A."/>
            <person name="He G."/>
            <person name="Yan M."/>
            <person name="Ng V."/>
            <person name="Cullen D."/>
            <person name="Martin F."/>
            <person name="Rosso M.-N."/>
            <person name="Henrissat B."/>
            <person name="Hibbett D."/>
            <person name="Martinez A.T."/>
            <person name="Grigoriev I.V."/>
        </authorList>
    </citation>
    <scope>NUCLEOTIDE SEQUENCE</scope>
    <source>
        <strain evidence="2">AH 44721</strain>
    </source>
</reference>
<name>A0A9P5NWI7_GYMJU</name>